<evidence type="ECO:0000313" key="1">
    <source>
        <dbReference type="EMBL" id="AIS31103.1"/>
    </source>
</evidence>
<protein>
    <submittedName>
        <fullName evidence="2">Putative secreted protein</fullName>
    </submittedName>
</protein>
<dbReference type="Proteomes" id="UP000062768">
    <property type="component" value="Chromosome I"/>
</dbReference>
<dbReference type="EMBL" id="CP006933">
    <property type="protein sequence ID" value="AIS31103.1"/>
    <property type="molecule type" value="Genomic_DNA"/>
</dbReference>
<proteinExistence type="predicted"/>
<dbReference type="STRING" id="2162.BRM9_0274"/>
<dbReference type="OrthoDB" id="82411at2157"/>
<reference evidence="1" key="1">
    <citation type="submission" date="2013-12" db="EMBL/GenBank/DDBJ databases">
        <title>The complete genome sequence of Methanobacterium sp. BRM9.</title>
        <authorList>
            <consortium name="Pastoral Greenhouse Gas Research Consortium"/>
            <person name="Kelly W.J."/>
            <person name="Leahy S.C."/>
            <person name="Perry R."/>
            <person name="Li D."/>
            <person name="Altermann E."/>
            <person name="Lambie S.C."/>
            <person name="Attwood G.T."/>
        </authorList>
    </citation>
    <scope>NUCLEOTIDE SEQUENCE [LARGE SCALE GENOMIC DNA]</scope>
    <source>
        <strain evidence="1">BRM9</strain>
    </source>
</reference>
<gene>
    <name evidence="1" type="ORF">BRM9_0274</name>
    <name evidence="2" type="ORF">MB9_2122</name>
</gene>
<evidence type="ECO:0000313" key="3">
    <source>
        <dbReference type="Proteomes" id="UP000029661"/>
    </source>
</evidence>
<sequence>MNKIIPIVAAAVILLVVAVSGCVTNEDKNNQTNSYSANGVSFQYPHSWGVATLSSPNGVVAVGDPNTVVNGNPTTSVVIQKANATASSGLKYAYDQNYANFFNNTGKTKVSEAQLTLNGATVYENVYTSSEEGVAKKYRAVWLQKGSTIYVILCSARTEAYDSQQTNFDLVINSFQAS</sequence>
<dbReference type="KEGG" id="mfc:BRM9_0274"/>
<name>A0A089ZG97_METFO</name>
<reference evidence="2" key="2">
    <citation type="submission" date="2014-09" db="EMBL/GenBank/DDBJ databases">
        <authorList>
            <person name="Bishop-Lilly K.A."/>
            <person name="Broomall S.M."/>
            <person name="Chain P.S."/>
            <person name="Chertkov O."/>
            <person name="Coyne S.R."/>
            <person name="Daligault H.E."/>
            <person name="Davenport K.W."/>
            <person name="Erkkila T."/>
            <person name="Frey K.G."/>
            <person name="Gibbons H.S."/>
            <person name="Gu W."/>
            <person name="Jaissle J."/>
            <person name="Johnson S.L."/>
            <person name="Koroleva G.I."/>
            <person name="Ladner J.T."/>
            <person name="Lo C.-C."/>
            <person name="Minogue T.D."/>
            <person name="Munk C."/>
            <person name="Palacios G.F."/>
            <person name="Redden C.L."/>
            <person name="Rosenzweig C.N."/>
            <person name="Scholz M.B."/>
            <person name="Teshima H."/>
            <person name="Xu Y."/>
        </authorList>
    </citation>
    <scope>NUCLEOTIDE SEQUENCE</scope>
    <source>
        <strain evidence="2">Mb9</strain>
    </source>
</reference>
<dbReference type="Pfam" id="PF18933">
    <property type="entry name" value="PsbP_2"/>
    <property type="match status" value="1"/>
</dbReference>
<evidence type="ECO:0000313" key="4">
    <source>
        <dbReference type="Proteomes" id="UP000062768"/>
    </source>
</evidence>
<dbReference type="Proteomes" id="UP000029661">
    <property type="component" value="Chromosome"/>
</dbReference>
<evidence type="ECO:0000313" key="2">
    <source>
        <dbReference type="EMBL" id="CEL25737.1"/>
    </source>
</evidence>
<organism evidence="1 3">
    <name type="scientific">Methanobacterium formicicum</name>
    <dbReference type="NCBI Taxonomy" id="2162"/>
    <lineage>
        <taxon>Archaea</taxon>
        <taxon>Methanobacteriati</taxon>
        <taxon>Methanobacteriota</taxon>
        <taxon>Methanomada group</taxon>
        <taxon>Methanobacteria</taxon>
        <taxon>Methanobacteriales</taxon>
        <taxon>Methanobacteriaceae</taxon>
        <taxon>Methanobacterium</taxon>
    </lineage>
</organism>
<dbReference type="EMBL" id="LN734822">
    <property type="protein sequence ID" value="CEL25737.1"/>
    <property type="molecule type" value="Genomic_DNA"/>
</dbReference>
<dbReference type="RefSeq" id="WP_048084505.1">
    <property type="nucleotide sequence ID" value="NZ_CP006933.1"/>
</dbReference>
<dbReference type="PROSITE" id="PS51257">
    <property type="entry name" value="PROKAR_LIPOPROTEIN"/>
    <property type="match status" value="1"/>
</dbReference>
<dbReference type="Gene3D" id="3.40.1000.10">
    <property type="entry name" value="Mog1/PsbP, alpha/beta/alpha sandwich"/>
    <property type="match status" value="1"/>
</dbReference>
<keyword evidence="4" id="KW-1185">Reference proteome</keyword>
<accession>A0A089ZG97</accession>
<dbReference type="GeneID" id="26740355"/>
<dbReference type="PATRIC" id="fig|2162.10.peg.2192"/>
<dbReference type="AlphaFoldDB" id="A0A089ZG97"/>